<feature type="signal peptide" evidence="1">
    <location>
        <begin position="1"/>
        <end position="21"/>
    </location>
</feature>
<keyword evidence="2" id="KW-0614">Plasmid</keyword>
<gene>
    <name evidence="2" type="ORF">BES08_28370</name>
</gene>
<keyword evidence="1" id="KW-0732">Signal</keyword>
<keyword evidence="3" id="KW-1185">Reference proteome</keyword>
<geneLocation type="plasmid" evidence="2 3">
    <name>pSA2</name>
</geneLocation>
<dbReference type="Proteomes" id="UP000094626">
    <property type="component" value="Plasmid pSA2"/>
</dbReference>
<sequence length="73" mass="7220">MAALFSIASLAQVLMAKGALAPSQIDLAFASAASSCRAIGIDGGSQLIELLFPTVASPILGGLTGATAADMRQ</sequence>
<proteinExistence type="predicted"/>
<reference evidence="3" key="1">
    <citation type="journal article" date="2017" name="J. Biotechnol.">
        <title>Complete genome sequence of Novosphingobium resinovorum SA1, a versatile xenobiotic-degrading bacterium capable of utilizing sulfanilic acid.</title>
        <authorList>
            <person name="Hegedus B."/>
            <person name="Kos P.B."/>
            <person name="Balint B."/>
            <person name="Maroti G."/>
            <person name="Gan H.M."/>
            <person name="Perei K."/>
            <person name="Rakhely G."/>
        </authorList>
    </citation>
    <scope>NUCLEOTIDE SEQUENCE [LARGE SCALE GENOMIC DNA]</scope>
    <source>
        <strain evidence="3">SA1</strain>
    </source>
</reference>
<accession>A0A1D8AF47</accession>
<dbReference type="KEGG" id="nre:BES08_28370"/>
<evidence type="ECO:0000256" key="1">
    <source>
        <dbReference type="SAM" id="SignalP"/>
    </source>
</evidence>
<feature type="chain" id="PRO_5009104929" evidence="1">
    <location>
        <begin position="22"/>
        <end position="73"/>
    </location>
</feature>
<organism evidence="2 3">
    <name type="scientific">Novosphingobium resinovorum</name>
    <dbReference type="NCBI Taxonomy" id="158500"/>
    <lineage>
        <taxon>Bacteria</taxon>
        <taxon>Pseudomonadati</taxon>
        <taxon>Pseudomonadota</taxon>
        <taxon>Alphaproteobacteria</taxon>
        <taxon>Sphingomonadales</taxon>
        <taxon>Sphingomonadaceae</taxon>
        <taxon>Novosphingobium</taxon>
    </lineage>
</organism>
<protein>
    <submittedName>
        <fullName evidence="2">Uncharacterized protein</fullName>
    </submittedName>
</protein>
<name>A0A1D8AF47_9SPHN</name>
<evidence type="ECO:0000313" key="2">
    <source>
        <dbReference type="EMBL" id="AOR80730.1"/>
    </source>
</evidence>
<dbReference type="AlphaFoldDB" id="A0A1D8AF47"/>
<evidence type="ECO:0000313" key="3">
    <source>
        <dbReference type="Proteomes" id="UP000094626"/>
    </source>
</evidence>
<dbReference type="EMBL" id="CP017077">
    <property type="protein sequence ID" value="AOR80730.1"/>
    <property type="molecule type" value="Genomic_DNA"/>
</dbReference>